<keyword evidence="1" id="KW-0812">Transmembrane</keyword>
<dbReference type="Proteomes" id="UP000076796">
    <property type="component" value="Unassembled WGS sequence"/>
</dbReference>
<evidence type="ECO:0000256" key="1">
    <source>
        <dbReference type="SAM" id="Phobius"/>
    </source>
</evidence>
<keyword evidence="1" id="KW-0472">Membrane</keyword>
<reference evidence="2" key="1">
    <citation type="journal article" date="2016" name="Genome Announc.">
        <title>Draft genomes of two strains of Paenibacillus glucanolyticus with capability to degrade lignocellulose.</title>
        <authorList>
            <person name="Mathews S.L."/>
            <person name="Pawlak J."/>
            <person name="Grunden A.M."/>
        </authorList>
    </citation>
    <scope>NUCLEOTIDE SEQUENCE [LARGE SCALE GENOMIC DNA]</scope>
    <source>
        <strain evidence="2">SLM1</strain>
    </source>
</reference>
<organism evidence="2 3">
    <name type="scientific">Paenibacillus glucanolyticus</name>
    <dbReference type="NCBI Taxonomy" id="59843"/>
    <lineage>
        <taxon>Bacteria</taxon>
        <taxon>Bacillati</taxon>
        <taxon>Bacillota</taxon>
        <taxon>Bacilli</taxon>
        <taxon>Bacillales</taxon>
        <taxon>Paenibacillaceae</taxon>
        <taxon>Paenibacillus</taxon>
    </lineage>
</organism>
<dbReference type="InterPro" id="IPR002798">
    <property type="entry name" value="SpoIIM-like"/>
</dbReference>
<gene>
    <name evidence="2" type="ORF">AWU65_00665</name>
</gene>
<protein>
    <recommendedName>
        <fullName evidence="4">Stage II sporulation protein M</fullName>
    </recommendedName>
</protein>
<comment type="caution">
    <text evidence="2">The sequence shown here is derived from an EMBL/GenBank/DDBJ whole genome shotgun (WGS) entry which is preliminary data.</text>
</comment>
<dbReference type="PANTHER" id="PTHR35337:SF1">
    <property type="entry name" value="SLR1478 PROTEIN"/>
    <property type="match status" value="1"/>
</dbReference>
<dbReference type="PANTHER" id="PTHR35337">
    <property type="entry name" value="SLR1478 PROTEIN"/>
    <property type="match status" value="1"/>
</dbReference>
<proteinExistence type="predicted"/>
<dbReference type="Pfam" id="PF01944">
    <property type="entry name" value="SpoIIM"/>
    <property type="match status" value="1"/>
</dbReference>
<feature type="transmembrane region" description="Helical" evidence="1">
    <location>
        <begin position="111"/>
        <end position="131"/>
    </location>
</feature>
<keyword evidence="3" id="KW-1185">Reference proteome</keyword>
<dbReference type="GeneID" id="97555259"/>
<evidence type="ECO:0000313" key="3">
    <source>
        <dbReference type="Proteomes" id="UP000076796"/>
    </source>
</evidence>
<dbReference type="EMBL" id="LWMH01000003">
    <property type="protein sequence ID" value="KZS43168.1"/>
    <property type="molecule type" value="Genomic_DNA"/>
</dbReference>
<sequence>MLKKVWRQEKKRLIQSGILFSLGMFLGILLGNYVNITPDQYYRPGQGAVWYNLALNNMGAALLIAGTGFLFSIPTIIMLLFNGLMIGFIIALSAAVHSFPTLLAGLLPHGILEIPALLLAGAIGLRPLGLFARAVKQREKIPWGKEARQSAALFAVVMVMLIAASLIEAHITPVIMDWTR</sequence>
<name>A0A163DE77_9BACL</name>
<evidence type="ECO:0008006" key="4">
    <source>
        <dbReference type="Google" id="ProtNLM"/>
    </source>
</evidence>
<keyword evidence="1" id="KW-1133">Transmembrane helix</keyword>
<dbReference type="AlphaFoldDB" id="A0A163DE77"/>
<feature type="transmembrane region" description="Helical" evidence="1">
    <location>
        <begin position="54"/>
        <end position="72"/>
    </location>
</feature>
<accession>A0A163DE77</accession>
<evidence type="ECO:0000313" key="2">
    <source>
        <dbReference type="EMBL" id="KZS43168.1"/>
    </source>
</evidence>
<feature type="transmembrane region" description="Helical" evidence="1">
    <location>
        <begin position="79"/>
        <end position="99"/>
    </location>
</feature>
<feature type="transmembrane region" description="Helical" evidence="1">
    <location>
        <begin position="12"/>
        <end position="34"/>
    </location>
</feature>
<dbReference type="RefSeq" id="WP_063480631.1">
    <property type="nucleotide sequence ID" value="NZ_CP147845.1"/>
</dbReference>
<feature type="transmembrane region" description="Helical" evidence="1">
    <location>
        <begin position="151"/>
        <end position="171"/>
    </location>
</feature>